<evidence type="ECO:0000313" key="2">
    <source>
        <dbReference type="EMBL" id="ABF70057.1"/>
    </source>
</evidence>
<sequence length="144" mass="15894">MGLADHGLGVSGSCKKLDPPLHRGERNHGCQGFAQREREGREGVQGFGGGVVGGQVREGVEHLGDEEGQGDHPLRLHPPHHRHRYELRAQTPALSAPQPRLTSPPRTSASFALRAYRIVHPFLLMWYIGTFDLDLMVQSSVLLH</sequence>
<feature type="compositionally biased region" description="Basic and acidic residues" evidence="1">
    <location>
        <begin position="15"/>
        <end position="28"/>
    </location>
</feature>
<feature type="region of interest" description="Disordered" evidence="1">
    <location>
        <begin position="1"/>
        <end position="28"/>
    </location>
</feature>
<proteinExistence type="predicted"/>
<reference evidence="2" key="1">
    <citation type="submission" date="2006-05" db="EMBL/GenBank/DDBJ databases">
        <authorList>
            <person name="Town C.D."/>
            <person name="Ronning C.M."/>
            <person name="Cheung F."/>
            <person name="Haas B.J."/>
            <person name="Althoff R."/>
            <person name="Arbogast T."/>
            <person name="Hine E."/>
            <person name="Piffanelli P."/>
            <person name="Tallon L.J."/>
        </authorList>
    </citation>
    <scope>NUCLEOTIDE SEQUENCE</scope>
</reference>
<gene>
    <name evidence="2" type="ORF">MA4_54N07.44</name>
</gene>
<name>Q1EPA0_MUSAC</name>
<accession>Q1EPA0</accession>
<organism evidence="2">
    <name type="scientific">Musa acuminata</name>
    <name type="common">Banana</name>
    <name type="synonym">Musa cavendishii</name>
    <dbReference type="NCBI Taxonomy" id="4641"/>
    <lineage>
        <taxon>Eukaryota</taxon>
        <taxon>Viridiplantae</taxon>
        <taxon>Streptophyta</taxon>
        <taxon>Embryophyta</taxon>
        <taxon>Tracheophyta</taxon>
        <taxon>Spermatophyta</taxon>
        <taxon>Magnoliopsida</taxon>
        <taxon>Liliopsida</taxon>
        <taxon>Zingiberales</taxon>
        <taxon>Musaceae</taxon>
        <taxon>Musa</taxon>
    </lineage>
</organism>
<dbReference type="EMBL" id="AC186751">
    <property type="protein sequence ID" value="ABF70057.1"/>
    <property type="molecule type" value="Genomic_DNA"/>
</dbReference>
<evidence type="ECO:0000256" key="1">
    <source>
        <dbReference type="SAM" id="MobiDB-lite"/>
    </source>
</evidence>
<protein>
    <submittedName>
        <fullName evidence="2">Uncharacterized protein</fullName>
    </submittedName>
</protein>
<dbReference type="AlphaFoldDB" id="Q1EPA0"/>